<evidence type="ECO:0000313" key="1">
    <source>
        <dbReference type="EMBL" id="TVU19486.1"/>
    </source>
</evidence>
<protein>
    <submittedName>
        <fullName evidence="1">Uncharacterized protein</fullName>
    </submittedName>
</protein>
<name>A0A5J9U7E6_9POAL</name>
<dbReference type="EMBL" id="RWGY01000029">
    <property type="protein sequence ID" value="TVU19486.1"/>
    <property type="molecule type" value="Genomic_DNA"/>
</dbReference>
<proteinExistence type="predicted"/>
<keyword evidence="2" id="KW-1185">Reference proteome</keyword>
<reference evidence="1 2" key="1">
    <citation type="journal article" date="2019" name="Sci. Rep.">
        <title>A high-quality genome of Eragrostis curvula grass provides insights into Poaceae evolution and supports new strategies to enhance forage quality.</title>
        <authorList>
            <person name="Carballo J."/>
            <person name="Santos B.A.C.M."/>
            <person name="Zappacosta D."/>
            <person name="Garbus I."/>
            <person name="Selva J.P."/>
            <person name="Gallo C.A."/>
            <person name="Diaz A."/>
            <person name="Albertini E."/>
            <person name="Caccamo M."/>
            <person name="Echenique V."/>
        </authorList>
    </citation>
    <scope>NUCLEOTIDE SEQUENCE [LARGE SCALE GENOMIC DNA]</scope>
    <source>
        <strain evidence="2">cv. Victoria</strain>
        <tissue evidence="1">Leaf</tissue>
    </source>
</reference>
<dbReference type="AlphaFoldDB" id="A0A5J9U7E6"/>
<gene>
    <name evidence="1" type="ORF">EJB05_35637</name>
</gene>
<sequence>MVLAMLCGNHTERQGGTIERAQTRTTRVRPCGLQASRCNISAAVFYTRFHSEFLKHAVIDHLEQPKRELELHTLLECAEPDSKPPNIPCLLMSSHRGSSNSTDGLIASRRTPSLVMCATGVGAKGHNGVPQGRRKDHLDDHLLAEPLVTQEIKLRGL</sequence>
<feature type="non-terminal residue" evidence="1">
    <location>
        <position position="1"/>
    </location>
</feature>
<accession>A0A5J9U7E6</accession>
<organism evidence="1 2">
    <name type="scientific">Eragrostis curvula</name>
    <name type="common">weeping love grass</name>
    <dbReference type="NCBI Taxonomy" id="38414"/>
    <lineage>
        <taxon>Eukaryota</taxon>
        <taxon>Viridiplantae</taxon>
        <taxon>Streptophyta</taxon>
        <taxon>Embryophyta</taxon>
        <taxon>Tracheophyta</taxon>
        <taxon>Spermatophyta</taxon>
        <taxon>Magnoliopsida</taxon>
        <taxon>Liliopsida</taxon>
        <taxon>Poales</taxon>
        <taxon>Poaceae</taxon>
        <taxon>PACMAD clade</taxon>
        <taxon>Chloridoideae</taxon>
        <taxon>Eragrostideae</taxon>
        <taxon>Eragrostidinae</taxon>
        <taxon>Eragrostis</taxon>
    </lineage>
</organism>
<dbReference type="Proteomes" id="UP000324897">
    <property type="component" value="Chromosome 7"/>
</dbReference>
<evidence type="ECO:0000313" key="2">
    <source>
        <dbReference type="Proteomes" id="UP000324897"/>
    </source>
</evidence>
<comment type="caution">
    <text evidence="1">The sequence shown here is derived from an EMBL/GenBank/DDBJ whole genome shotgun (WGS) entry which is preliminary data.</text>
</comment>
<dbReference type="Gramene" id="TVU19486">
    <property type="protein sequence ID" value="TVU19486"/>
    <property type="gene ID" value="EJB05_35637"/>
</dbReference>